<dbReference type="OrthoDB" id="9805575at2"/>
<dbReference type="InterPro" id="IPR011057">
    <property type="entry name" value="Mss4-like_sf"/>
</dbReference>
<accession>A0A2P1PLQ8</accession>
<evidence type="ECO:0000313" key="6">
    <source>
        <dbReference type="Proteomes" id="UP000241074"/>
    </source>
</evidence>
<organism evidence="5 6">
    <name type="scientific">Ahniella affigens</name>
    <dbReference type="NCBI Taxonomy" id="2021234"/>
    <lineage>
        <taxon>Bacteria</taxon>
        <taxon>Pseudomonadati</taxon>
        <taxon>Pseudomonadota</taxon>
        <taxon>Gammaproteobacteria</taxon>
        <taxon>Lysobacterales</taxon>
        <taxon>Rhodanobacteraceae</taxon>
        <taxon>Ahniella</taxon>
    </lineage>
</organism>
<dbReference type="Pfam" id="PF04828">
    <property type="entry name" value="GFA"/>
    <property type="match status" value="1"/>
</dbReference>
<evidence type="ECO:0000256" key="1">
    <source>
        <dbReference type="ARBA" id="ARBA00005495"/>
    </source>
</evidence>
<evidence type="ECO:0000256" key="3">
    <source>
        <dbReference type="ARBA" id="ARBA00022833"/>
    </source>
</evidence>
<dbReference type="KEGG" id="xba:C7S18_00545"/>
<dbReference type="AlphaFoldDB" id="A0A2P1PLQ8"/>
<evidence type="ECO:0000259" key="4">
    <source>
        <dbReference type="PROSITE" id="PS51891"/>
    </source>
</evidence>
<dbReference type="SUPFAM" id="SSF51316">
    <property type="entry name" value="Mss4-like"/>
    <property type="match status" value="1"/>
</dbReference>
<reference evidence="5 6" key="2">
    <citation type="submission" date="2018-03" db="EMBL/GenBank/DDBJ databases">
        <authorList>
            <person name="Keele B.F."/>
        </authorList>
    </citation>
    <scope>NUCLEOTIDE SEQUENCE [LARGE SCALE GENOMIC DNA]</scope>
    <source>
        <strain evidence="5 6">D13</strain>
    </source>
</reference>
<reference evidence="5 6" key="1">
    <citation type="submission" date="2018-03" db="EMBL/GenBank/DDBJ databases">
        <title>Ahniella affigens gen. nov., sp. nov., a gammaproteobacterium isolated from sandy soil near a stream.</title>
        <authorList>
            <person name="Ko Y."/>
            <person name="Kim J.-H."/>
        </authorList>
    </citation>
    <scope>NUCLEOTIDE SEQUENCE [LARGE SCALE GENOMIC DNA]</scope>
    <source>
        <strain evidence="5 6">D13</strain>
    </source>
</reference>
<dbReference type="PANTHER" id="PTHR28620">
    <property type="entry name" value="CENTROMERE PROTEIN V"/>
    <property type="match status" value="1"/>
</dbReference>
<feature type="domain" description="CENP-V/GFA" evidence="4">
    <location>
        <begin position="23"/>
        <end position="135"/>
    </location>
</feature>
<dbReference type="EMBL" id="CP027860">
    <property type="protein sequence ID" value="AVP95775.1"/>
    <property type="molecule type" value="Genomic_DNA"/>
</dbReference>
<evidence type="ECO:0000313" key="5">
    <source>
        <dbReference type="EMBL" id="AVP95775.1"/>
    </source>
</evidence>
<keyword evidence="3" id="KW-0862">Zinc</keyword>
<sequence>MSTRSEQREQFSPGEDGDTSVWHQGGCHCGRVRFEVLAPPVLEVLDCNCSICIKTGLWHLIVPKTHFRLLQGDDALTEYQFGTGTARHLFCATCGIKSFYIPRSHPDGVDINARCLDQSQVQALRIRPYDGQNWEQARAGIE</sequence>
<protein>
    <submittedName>
        <fullName evidence="5">Aldehyde-activating protein</fullName>
    </submittedName>
</protein>
<dbReference type="GO" id="GO:0016846">
    <property type="term" value="F:carbon-sulfur lyase activity"/>
    <property type="evidence" value="ECO:0007669"/>
    <property type="project" value="InterPro"/>
</dbReference>
<dbReference type="GO" id="GO:0046872">
    <property type="term" value="F:metal ion binding"/>
    <property type="evidence" value="ECO:0007669"/>
    <property type="project" value="UniProtKB-KW"/>
</dbReference>
<dbReference type="Proteomes" id="UP000241074">
    <property type="component" value="Chromosome"/>
</dbReference>
<dbReference type="PANTHER" id="PTHR28620:SF1">
    <property type="entry name" value="CENP-V_GFA DOMAIN-CONTAINING PROTEIN"/>
    <property type="match status" value="1"/>
</dbReference>
<dbReference type="RefSeq" id="WP_106889704.1">
    <property type="nucleotide sequence ID" value="NZ_CP027860.1"/>
</dbReference>
<proteinExistence type="inferred from homology"/>
<dbReference type="InterPro" id="IPR052355">
    <property type="entry name" value="CENP-V-like"/>
</dbReference>
<keyword evidence="2" id="KW-0479">Metal-binding</keyword>
<comment type="similarity">
    <text evidence="1">Belongs to the Gfa family.</text>
</comment>
<gene>
    <name evidence="5" type="ORF">C7S18_00545</name>
</gene>
<dbReference type="InterPro" id="IPR006913">
    <property type="entry name" value="CENP-V/GFA"/>
</dbReference>
<evidence type="ECO:0000256" key="2">
    <source>
        <dbReference type="ARBA" id="ARBA00022723"/>
    </source>
</evidence>
<dbReference type="Gene3D" id="2.170.150.70">
    <property type="match status" value="1"/>
</dbReference>
<name>A0A2P1PLQ8_9GAMM</name>
<keyword evidence="6" id="KW-1185">Reference proteome</keyword>
<dbReference type="PROSITE" id="PS51891">
    <property type="entry name" value="CENP_V_GFA"/>
    <property type="match status" value="1"/>
</dbReference>